<name>A0AAU9CS17_9BACT</name>
<keyword evidence="4" id="KW-1185">Reference proteome</keyword>
<dbReference type="KEGG" id="fax:FUAX_32140"/>
<evidence type="ECO:0000313" key="4">
    <source>
        <dbReference type="Proteomes" id="UP001348817"/>
    </source>
</evidence>
<dbReference type="AlphaFoldDB" id="A0AAU9CS17"/>
<reference evidence="3 4" key="1">
    <citation type="submission" date="2021-12" db="EMBL/GenBank/DDBJ databases">
        <title>Genome sequencing of bacteria with rrn-lacking chromosome and rrn-plasmid.</title>
        <authorList>
            <person name="Anda M."/>
            <person name="Iwasaki W."/>
        </authorList>
    </citation>
    <scope>NUCLEOTIDE SEQUENCE [LARGE SCALE GENOMIC DNA]</scope>
    <source>
        <strain evidence="3 4">DSM 100852</strain>
    </source>
</reference>
<dbReference type="Proteomes" id="UP001348817">
    <property type="component" value="Chromosome"/>
</dbReference>
<accession>A0AAU9CS17</accession>
<protein>
    <recommendedName>
        <fullName evidence="2">Depolymerase 2 capsule K5-specific C-terminal domain-containing protein</fullName>
    </recommendedName>
</protein>
<keyword evidence="1" id="KW-0732">Signal</keyword>
<evidence type="ECO:0000313" key="3">
    <source>
        <dbReference type="EMBL" id="BDD10782.1"/>
    </source>
</evidence>
<gene>
    <name evidence="3" type="ORF">FUAX_32140</name>
</gene>
<dbReference type="EMBL" id="AP025314">
    <property type="protein sequence ID" value="BDD10782.1"/>
    <property type="molecule type" value="Genomic_DNA"/>
</dbReference>
<sequence length="728" mass="77017">MIKRFTLLLCLMAFAVSVYAQSPQKFSYQTVVRDTDGSVMKNKTLSLRVEILSGSSQGATVFVENHELETDGQGLVQVDVGSVSDLSVVDWGAVSHFVKISVGDRVLGTSQVLSVPFAAYAQKAKTAETADYEKLKNLPDFTGWDKDASDDFDGDYHSLKNKPTLFDGNYASLKNKPELFDGDYQSLKNKPTLFDGDYNSLANKPTLFDGNYESLANKPTLFDGDYQSLKNKPTLFDGDYNSLANKPVLFDGKYASLEGAPVTISTAQAEKLGRINVTNTVNLDQLEADVATNSAKASFPGFGTEPGKVLEAGTKIWNVKDGNLYYNAGKVGVNVPEGADFGGAVMKVGGAVRYEGIPATPAPGMLFYDPSGSGAFKYYDNNSAAVEVNAGNVTYSGSLFSYQNQDIMLHHDLVVTQSIGVGNDMASGQDFGYSTLMLKENNLRIMFDDADDPNGTMPANDWQIEANSSQNGGDSYFAVMDMTSGTTPFRIMAGAPDKSFYVGASGNVGVGTDVPSHKLEVAGTMKATTFVGDGSGLTGLTGATGGVSNDGNTVIEADSDNNSVGEIAFRTKGQTRMVLTNAGKLGVGVSSPSEALEVNGKGKFDEVEVSGDLVVGGSLIMGFINEQSGAGASQNYDVSGKKVINFNASGNGAANVLTLSGFANGKTGQEVTVMNTGNGLKVLIKHEGTNGTQKIRIAGGADINLETFGSNARFVFDGTHWYCVGVKQ</sequence>
<feature type="chain" id="PRO_5043325306" description="Depolymerase 2 capsule K5-specific C-terminal domain-containing protein" evidence="1">
    <location>
        <begin position="21"/>
        <end position="728"/>
    </location>
</feature>
<dbReference type="RefSeq" id="WP_338392316.1">
    <property type="nucleotide sequence ID" value="NZ_AP025314.1"/>
</dbReference>
<feature type="domain" description="Depolymerase 2 capsule K5-specific C-terminal" evidence="2">
    <location>
        <begin position="638"/>
        <end position="722"/>
    </location>
</feature>
<proteinExistence type="predicted"/>
<evidence type="ECO:0000259" key="2">
    <source>
        <dbReference type="Pfam" id="PF25692"/>
    </source>
</evidence>
<dbReference type="InterPro" id="IPR057996">
    <property type="entry name" value="K52_C"/>
</dbReference>
<evidence type="ECO:0000256" key="1">
    <source>
        <dbReference type="SAM" id="SignalP"/>
    </source>
</evidence>
<dbReference type="Pfam" id="PF25692">
    <property type="entry name" value="Phage_depo_C"/>
    <property type="match status" value="1"/>
</dbReference>
<feature type="signal peptide" evidence="1">
    <location>
        <begin position="1"/>
        <end position="20"/>
    </location>
</feature>
<organism evidence="3 4">
    <name type="scientific">Fulvitalea axinellae</name>
    <dbReference type="NCBI Taxonomy" id="1182444"/>
    <lineage>
        <taxon>Bacteria</taxon>
        <taxon>Pseudomonadati</taxon>
        <taxon>Bacteroidota</taxon>
        <taxon>Cytophagia</taxon>
        <taxon>Cytophagales</taxon>
        <taxon>Persicobacteraceae</taxon>
        <taxon>Fulvitalea</taxon>
    </lineage>
</organism>